<dbReference type="EMBL" id="BMAT01005937">
    <property type="protein sequence ID" value="GFS02893.1"/>
    <property type="molecule type" value="Genomic_DNA"/>
</dbReference>
<evidence type="ECO:0000256" key="1">
    <source>
        <dbReference type="SAM" id="MobiDB-lite"/>
    </source>
</evidence>
<dbReference type="AlphaFoldDB" id="A0AAV4HXC6"/>
<name>A0AAV4HXC6_9GAST</name>
<gene>
    <name evidence="2" type="ORF">ElyMa_002875400</name>
</gene>
<comment type="caution">
    <text evidence="2">The sequence shown here is derived from an EMBL/GenBank/DDBJ whole genome shotgun (WGS) entry which is preliminary data.</text>
</comment>
<evidence type="ECO:0000313" key="2">
    <source>
        <dbReference type="EMBL" id="GFS02893.1"/>
    </source>
</evidence>
<keyword evidence="3" id="KW-1185">Reference proteome</keyword>
<evidence type="ECO:0000313" key="3">
    <source>
        <dbReference type="Proteomes" id="UP000762676"/>
    </source>
</evidence>
<feature type="region of interest" description="Disordered" evidence="1">
    <location>
        <begin position="107"/>
        <end position="126"/>
    </location>
</feature>
<dbReference type="Proteomes" id="UP000762676">
    <property type="component" value="Unassembled WGS sequence"/>
</dbReference>
<proteinExistence type="predicted"/>
<protein>
    <submittedName>
        <fullName evidence="2">Uncharacterized protein</fullName>
    </submittedName>
</protein>
<organism evidence="2 3">
    <name type="scientific">Elysia marginata</name>
    <dbReference type="NCBI Taxonomy" id="1093978"/>
    <lineage>
        <taxon>Eukaryota</taxon>
        <taxon>Metazoa</taxon>
        <taxon>Spiralia</taxon>
        <taxon>Lophotrochozoa</taxon>
        <taxon>Mollusca</taxon>
        <taxon>Gastropoda</taxon>
        <taxon>Heterobranchia</taxon>
        <taxon>Euthyneura</taxon>
        <taxon>Panpulmonata</taxon>
        <taxon>Sacoglossa</taxon>
        <taxon>Placobranchoidea</taxon>
        <taxon>Plakobranchidae</taxon>
        <taxon>Elysia</taxon>
    </lineage>
</organism>
<accession>A0AAV4HXC6</accession>
<reference evidence="2 3" key="1">
    <citation type="journal article" date="2021" name="Elife">
        <title>Chloroplast acquisition without the gene transfer in kleptoplastic sea slugs, Plakobranchus ocellatus.</title>
        <authorList>
            <person name="Maeda T."/>
            <person name="Takahashi S."/>
            <person name="Yoshida T."/>
            <person name="Shimamura S."/>
            <person name="Takaki Y."/>
            <person name="Nagai Y."/>
            <person name="Toyoda A."/>
            <person name="Suzuki Y."/>
            <person name="Arimoto A."/>
            <person name="Ishii H."/>
            <person name="Satoh N."/>
            <person name="Nishiyama T."/>
            <person name="Hasebe M."/>
            <person name="Maruyama T."/>
            <person name="Minagawa J."/>
            <person name="Obokata J."/>
            <person name="Shigenobu S."/>
        </authorList>
    </citation>
    <scope>NUCLEOTIDE SEQUENCE [LARGE SCALE GENOMIC DNA]</scope>
</reference>
<sequence length="126" mass="13707">MAPPATSSSQGHGRLRLCTRYDPILGLSGAALCLQTIRRRGLPAHQKRRQSIQQCAPPGMTKVHKALIGEMLFAAAIALTAYSSTSSNLSVDTKLNSSGKEIKRELHAQHHDKDPGLHAEHIQPIR</sequence>